<reference evidence="7 8" key="1">
    <citation type="submission" date="2018-01" db="EMBL/GenBank/DDBJ databases">
        <title>Draft genome of the strawberry crown rot pathogen Phytophthora cactorum.</title>
        <authorList>
            <person name="Armitage A.D."/>
            <person name="Lysoe E."/>
            <person name="Nellist C.F."/>
            <person name="Harrison R.J."/>
            <person name="Brurberg M.B."/>
        </authorList>
    </citation>
    <scope>NUCLEOTIDE SEQUENCE [LARGE SCALE GENOMIC DNA]</scope>
    <source>
        <strain evidence="7 8">10300</strain>
    </source>
</reference>
<dbReference type="Proteomes" id="UP000736787">
    <property type="component" value="Unassembled WGS sequence"/>
</dbReference>
<evidence type="ECO:0000313" key="7">
    <source>
        <dbReference type="EMBL" id="RAW25349.1"/>
    </source>
</evidence>
<dbReference type="EMBL" id="RCMI01000497">
    <property type="protein sequence ID" value="KAG2907929.1"/>
    <property type="molecule type" value="Genomic_DNA"/>
</dbReference>
<gene>
    <name evidence="7" type="ORF">PC110_g18234</name>
    <name evidence="2" type="ORF">PC113_g13531</name>
    <name evidence="3" type="ORF">PC115_g13724</name>
    <name evidence="4" type="ORF">PC117_g16408</name>
    <name evidence="5" type="ORF">PC118_g16034</name>
    <name evidence="6" type="ORF">PC129_g11656</name>
</gene>
<proteinExistence type="predicted"/>
<evidence type="ECO:0000313" key="8">
    <source>
        <dbReference type="Proteomes" id="UP000251314"/>
    </source>
</evidence>
<protein>
    <submittedName>
        <fullName evidence="7">Uncharacterized protein</fullName>
    </submittedName>
</protein>
<evidence type="ECO:0000313" key="3">
    <source>
        <dbReference type="EMBL" id="KAG2907929.1"/>
    </source>
</evidence>
<evidence type="ECO:0000313" key="5">
    <source>
        <dbReference type="EMBL" id="KAG2971862.1"/>
    </source>
</evidence>
<evidence type="ECO:0000313" key="2">
    <source>
        <dbReference type="EMBL" id="KAG2854178.1"/>
    </source>
</evidence>
<dbReference type="Proteomes" id="UP000251314">
    <property type="component" value="Unassembled WGS sequence"/>
</dbReference>
<dbReference type="EMBL" id="MJFZ01000763">
    <property type="protein sequence ID" value="RAW25349.1"/>
    <property type="molecule type" value="Genomic_DNA"/>
</dbReference>
<dbReference type="EMBL" id="RCML01000648">
    <property type="protein sequence ID" value="KAG2971862.1"/>
    <property type="molecule type" value="Genomic_DNA"/>
</dbReference>
<dbReference type="Proteomes" id="UP000774804">
    <property type="component" value="Unassembled WGS sequence"/>
</dbReference>
<feature type="region of interest" description="Disordered" evidence="1">
    <location>
        <begin position="211"/>
        <end position="232"/>
    </location>
</feature>
<dbReference type="OrthoDB" id="129682at2759"/>
<dbReference type="VEuPathDB" id="FungiDB:PC110_g18234"/>
<dbReference type="AlphaFoldDB" id="A0A329RM59"/>
<organism evidence="7 8">
    <name type="scientific">Phytophthora cactorum</name>
    <dbReference type="NCBI Taxonomy" id="29920"/>
    <lineage>
        <taxon>Eukaryota</taxon>
        <taxon>Sar</taxon>
        <taxon>Stramenopiles</taxon>
        <taxon>Oomycota</taxon>
        <taxon>Peronosporomycetes</taxon>
        <taxon>Peronosporales</taxon>
        <taxon>Peronosporaceae</taxon>
        <taxon>Phytophthora</taxon>
    </lineage>
</organism>
<accession>A0A329RM59</accession>
<feature type="region of interest" description="Disordered" evidence="1">
    <location>
        <begin position="118"/>
        <end position="139"/>
    </location>
</feature>
<keyword evidence="8" id="KW-1185">Reference proteome</keyword>
<comment type="caution">
    <text evidence="7">The sequence shown here is derived from an EMBL/GenBank/DDBJ whole genome shotgun (WGS) entry which is preliminary data.</text>
</comment>
<dbReference type="EMBL" id="RCMK01000580">
    <property type="protein sequence ID" value="KAG2920858.1"/>
    <property type="molecule type" value="Genomic_DNA"/>
</dbReference>
<dbReference type="Proteomes" id="UP000760860">
    <property type="component" value="Unassembled WGS sequence"/>
</dbReference>
<dbReference type="Proteomes" id="UP000697107">
    <property type="component" value="Unassembled WGS sequence"/>
</dbReference>
<dbReference type="EMBL" id="RCMG01000442">
    <property type="protein sequence ID" value="KAG2854178.1"/>
    <property type="molecule type" value="Genomic_DNA"/>
</dbReference>
<sequence length="260" mass="29066">MESCRPGQEGTVLAGTKVTVEEEEYDKELEERLIPLDEVELERRMKVNAETTKEPSLENMSSFLGIPVDVLERNRRPVDQRLTSPEYWLEWFSATLAKSDEAKRAKRANRDFRKVATDNAEVGTEEALSGDESSVVSDNGAESVGDAAVEEVVRTNIVVFLEADEVVSYVAEVLPRSAPFGRKSIRQGTVKRVAREAVYLMLRELKFGRGETDGVTAPPSDTVEGEGVPPLRDKTPGLDWERLWWHADRVVLESGLLGEF</sequence>
<dbReference type="Proteomes" id="UP000735874">
    <property type="component" value="Unassembled WGS sequence"/>
</dbReference>
<evidence type="ECO:0000313" key="4">
    <source>
        <dbReference type="EMBL" id="KAG2920858.1"/>
    </source>
</evidence>
<reference evidence="2" key="2">
    <citation type="submission" date="2018-10" db="EMBL/GenBank/DDBJ databases">
        <title>Effector identification in a new, highly contiguous assembly of the strawberry crown rot pathogen Phytophthora cactorum.</title>
        <authorList>
            <person name="Armitage A.D."/>
            <person name="Nellist C.F."/>
            <person name="Bates H."/>
            <person name="Vickerstaff R.J."/>
            <person name="Harrison R.J."/>
        </authorList>
    </citation>
    <scope>NUCLEOTIDE SEQUENCE</scope>
    <source>
        <strain evidence="2">15-7</strain>
        <strain evidence="3">4032</strain>
        <strain evidence="4">4040</strain>
        <strain evidence="5">P415</strain>
        <strain evidence="6">P421</strain>
    </source>
</reference>
<dbReference type="EMBL" id="RCMV01000417">
    <property type="protein sequence ID" value="KAG3217517.1"/>
    <property type="molecule type" value="Genomic_DNA"/>
</dbReference>
<name>A0A329RM59_9STRA</name>
<evidence type="ECO:0000256" key="1">
    <source>
        <dbReference type="SAM" id="MobiDB-lite"/>
    </source>
</evidence>
<evidence type="ECO:0000313" key="6">
    <source>
        <dbReference type="EMBL" id="KAG3217517.1"/>
    </source>
</evidence>